<gene>
    <name evidence="1" type="ORF">BJX67DRAFT_343993</name>
</gene>
<accession>A0ABR4M3V6</accession>
<reference evidence="1 2" key="1">
    <citation type="submission" date="2024-07" db="EMBL/GenBank/DDBJ databases">
        <title>Section-level genome sequencing and comparative genomics of Aspergillus sections Usti and Cavernicolus.</title>
        <authorList>
            <consortium name="Lawrence Berkeley National Laboratory"/>
            <person name="Nybo J.L."/>
            <person name="Vesth T.C."/>
            <person name="Theobald S."/>
            <person name="Frisvad J.C."/>
            <person name="Larsen T.O."/>
            <person name="Kjaerboelling I."/>
            <person name="Rothschild-Mancinelli K."/>
            <person name="Lyhne E.K."/>
            <person name="Kogle M.E."/>
            <person name="Barry K."/>
            <person name="Clum A."/>
            <person name="Na H."/>
            <person name="Ledsgaard L."/>
            <person name="Lin J."/>
            <person name="Lipzen A."/>
            <person name="Kuo A."/>
            <person name="Riley R."/>
            <person name="Mondo S."/>
            <person name="Labutti K."/>
            <person name="Haridas S."/>
            <person name="Pangalinan J."/>
            <person name="Salamov A.A."/>
            <person name="Simmons B.A."/>
            <person name="Magnuson J.K."/>
            <person name="Chen J."/>
            <person name="Drula E."/>
            <person name="Henrissat B."/>
            <person name="Wiebenga A."/>
            <person name="Lubbers R.J."/>
            <person name="Gomes A.C."/>
            <person name="Macurrencykelacurrency M.R."/>
            <person name="Stajich J."/>
            <person name="Grigoriev I.V."/>
            <person name="Mortensen U.H."/>
            <person name="De Vries R.P."/>
            <person name="Baker S.E."/>
            <person name="Andersen M.R."/>
        </authorList>
    </citation>
    <scope>NUCLEOTIDE SEQUENCE [LARGE SCALE GENOMIC DNA]</scope>
    <source>
        <strain evidence="1 2">CBS 449.75</strain>
    </source>
</reference>
<dbReference type="EMBL" id="JBFXLQ010000004">
    <property type="protein sequence ID" value="KAL2871272.1"/>
    <property type="molecule type" value="Genomic_DNA"/>
</dbReference>
<dbReference type="Proteomes" id="UP001610432">
    <property type="component" value="Unassembled WGS sequence"/>
</dbReference>
<evidence type="ECO:0000313" key="2">
    <source>
        <dbReference type="Proteomes" id="UP001610432"/>
    </source>
</evidence>
<name>A0ABR4M3V6_9EURO</name>
<protein>
    <submittedName>
        <fullName evidence="1">Uncharacterized protein</fullName>
    </submittedName>
</protein>
<keyword evidence="2" id="KW-1185">Reference proteome</keyword>
<proteinExistence type="predicted"/>
<dbReference type="RefSeq" id="XP_070890251.1">
    <property type="nucleotide sequence ID" value="XM_071028208.1"/>
</dbReference>
<evidence type="ECO:0000313" key="1">
    <source>
        <dbReference type="EMBL" id="KAL2871272.1"/>
    </source>
</evidence>
<sequence length="113" mass="12327">MEQPPVKEDAVEEPSIKECAVKEPPVEGWPSAPVSLNKSPYAELPDAIIPPAKALTKIQAVQNRIARILVVDIALYENWESLSLKKKAKRASKLAVRGLPVPSKDGFISIFVA</sequence>
<organism evidence="1 2">
    <name type="scientific">Aspergillus lucknowensis</name>
    <dbReference type="NCBI Taxonomy" id="176173"/>
    <lineage>
        <taxon>Eukaryota</taxon>
        <taxon>Fungi</taxon>
        <taxon>Dikarya</taxon>
        <taxon>Ascomycota</taxon>
        <taxon>Pezizomycotina</taxon>
        <taxon>Eurotiomycetes</taxon>
        <taxon>Eurotiomycetidae</taxon>
        <taxon>Eurotiales</taxon>
        <taxon>Aspergillaceae</taxon>
        <taxon>Aspergillus</taxon>
        <taxon>Aspergillus subgen. Nidulantes</taxon>
    </lineage>
</organism>
<comment type="caution">
    <text evidence="1">The sequence shown here is derived from an EMBL/GenBank/DDBJ whole genome shotgun (WGS) entry which is preliminary data.</text>
</comment>
<dbReference type="GeneID" id="98143280"/>